<dbReference type="GeneID" id="63693561"/>
<dbReference type="EMBL" id="KK088418">
    <property type="protein sequence ID" value="EYE96386.1"/>
    <property type="molecule type" value="Genomic_DNA"/>
</dbReference>
<keyword evidence="3" id="KW-1185">Reference proteome</keyword>
<reference evidence="3" key="1">
    <citation type="journal article" date="2014" name="Nat. Commun.">
        <title>Genomic adaptations of the halophilic Dead Sea filamentous fungus Eurotium rubrum.</title>
        <authorList>
            <person name="Kis-Papo T."/>
            <person name="Weig A.R."/>
            <person name="Riley R."/>
            <person name="Persoh D."/>
            <person name="Salamov A."/>
            <person name="Sun H."/>
            <person name="Lipzen A."/>
            <person name="Wasser S.P."/>
            <person name="Rambold G."/>
            <person name="Grigoriev I.V."/>
            <person name="Nevo E."/>
        </authorList>
    </citation>
    <scope>NUCLEOTIDE SEQUENCE [LARGE SCALE GENOMIC DNA]</scope>
    <source>
        <strain evidence="3">CBS 135680</strain>
    </source>
</reference>
<keyword evidence="1" id="KW-0812">Transmembrane</keyword>
<proteinExistence type="predicted"/>
<evidence type="ECO:0000256" key="1">
    <source>
        <dbReference type="SAM" id="Phobius"/>
    </source>
</evidence>
<dbReference type="Proteomes" id="UP000019804">
    <property type="component" value="Unassembled WGS sequence"/>
</dbReference>
<evidence type="ECO:0000313" key="3">
    <source>
        <dbReference type="Proteomes" id="UP000019804"/>
    </source>
</evidence>
<dbReference type="RefSeq" id="XP_040640074.1">
    <property type="nucleotide sequence ID" value="XM_040778437.1"/>
</dbReference>
<feature type="transmembrane region" description="Helical" evidence="1">
    <location>
        <begin position="32"/>
        <end position="61"/>
    </location>
</feature>
<keyword evidence="1" id="KW-1133">Transmembrane helix</keyword>
<organism evidence="2 3">
    <name type="scientific">Aspergillus ruber (strain CBS 135680)</name>
    <dbReference type="NCBI Taxonomy" id="1388766"/>
    <lineage>
        <taxon>Eukaryota</taxon>
        <taxon>Fungi</taxon>
        <taxon>Dikarya</taxon>
        <taxon>Ascomycota</taxon>
        <taxon>Pezizomycotina</taxon>
        <taxon>Eurotiomycetes</taxon>
        <taxon>Eurotiomycetidae</taxon>
        <taxon>Eurotiales</taxon>
        <taxon>Aspergillaceae</taxon>
        <taxon>Aspergillus</taxon>
        <taxon>Aspergillus subgen. Aspergillus</taxon>
    </lineage>
</organism>
<name>A0A017SHZ0_ASPRC</name>
<sequence>MGDPDVSSGLFWLEPVSAHTLSVHVGLSASHVPIVCILLPGFWILLLFGEAFAGLVGALLLRSWLLPSCLSAHGTVAIPSLLLLPGPPFRSPLCHCVRVSIESLL</sequence>
<protein>
    <submittedName>
        <fullName evidence="2">Uncharacterized protein</fullName>
    </submittedName>
</protein>
<dbReference type="AlphaFoldDB" id="A0A017SHZ0"/>
<evidence type="ECO:0000313" key="2">
    <source>
        <dbReference type="EMBL" id="EYE96386.1"/>
    </source>
</evidence>
<accession>A0A017SHZ0</accession>
<gene>
    <name evidence="2" type="ORF">EURHEDRAFT_351269</name>
</gene>
<keyword evidence="1" id="KW-0472">Membrane</keyword>
<dbReference type="HOGENOM" id="CLU_2236048_0_0_1"/>